<evidence type="ECO:0000313" key="5">
    <source>
        <dbReference type="Proteomes" id="UP001143545"/>
    </source>
</evidence>
<dbReference type="PROSITE" id="PS50005">
    <property type="entry name" value="TPR"/>
    <property type="match status" value="2"/>
</dbReference>
<dbReference type="SUPFAM" id="SSF48452">
    <property type="entry name" value="TPR-like"/>
    <property type="match status" value="2"/>
</dbReference>
<feature type="repeat" description="TPR" evidence="3">
    <location>
        <begin position="396"/>
        <end position="429"/>
    </location>
</feature>
<dbReference type="InterPro" id="IPR019734">
    <property type="entry name" value="TPR_rpt"/>
</dbReference>
<sequence>MKYQYLLFFIFICNYSFSQTEFSKGFESGYKEGYCQDQGIGCIPPIPPIAPLPNINEKSNSYKDGYNRGFIQGQADQKNKTSTNSNDRVRYQTAKPNFNIDFIYNPYKDQNIVDPKIKKISYIIDEANVHFNAKDYNSVINDADKMIKIEANFAVAYYLKSIAYYKMGDILDAYNNGVKQFRLHKSDARKDWYETIYMITSEYLSTLMSMDNFLSVQNFCENVWYKDQLTNYYLALSYYYQGNTKKAKNLFKKASDIKSSQLYLKSINNGEFISNPYKNDANSAKEKNELTNKIKELLNTQNYTEAINLINSEFNNFHKSYSYGIRGFCYYYMSNYSKAISDLTSAINNSDNVLPDFIYLRALSKAQLSDYNGAIADYETLIKLGEKNKGQQYDMATIYNNQAYLYCKLQNFEHAKNLAEKALQLNESHWYIWDTMGEIEYNLGNYSSAINALTNAINLNSNPNSYYYRALSFIKSKQREKGCQDLSIAGELGEKDAISLIKQYCN</sequence>
<dbReference type="PANTHER" id="PTHR44858:SF1">
    <property type="entry name" value="UDP-N-ACETYLGLUCOSAMINE--PEPTIDE N-ACETYLGLUCOSAMINYLTRANSFERASE SPINDLY-RELATED"/>
    <property type="match status" value="1"/>
</dbReference>
<dbReference type="RefSeq" id="WP_281754287.1">
    <property type="nucleotide sequence ID" value="NZ_BRVP01000011.1"/>
</dbReference>
<dbReference type="Gene3D" id="1.25.40.10">
    <property type="entry name" value="Tetratricopeptide repeat domain"/>
    <property type="match status" value="3"/>
</dbReference>
<dbReference type="AlphaFoldDB" id="A0A9W6B575"/>
<evidence type="ECO:0000256" key="2">
    <source>
        <dbReference type="ARBA" id="ARBA00022803"/>
    </source>
</evidence>
<evidence type="ECO:0000256" key="3">
    <source>
        <dbReference type="PROSITE-ProRule" id="PRU00339"/>
    </source>
</evidence>
<dbReference type="EMBL" id="BRVP01000011">
    <property type="protein sequence ID" value="GLB52780.1"/>
    <property type="molecule type" value="Genomic_DNA"/>
</dbReference>
<name>A0A9W6B575_9FLAO</name>
<feature type="repeat" description="TPR" evidence="3">
    <location>
        <begin position="430"/>
        <end position="463"/>
    </location>
</feature>
<dbReference type="SMART" id="SM00028">
    <property type="entry name" value="TPR"/>
    <property type="match status" value="7"/>
</dbReference>
<accession>A0A9W6B575</accession>
<dbReference type="PANTHER" id="PTHR44858">
    <property type="entry name" value="TETRATRICOPEPTIDE REPEAT PROTEIN 6"/>
    <property type="match status" value="1"/>
</dbReference>
<keyword evidence="2 3" id="KW-0802">TPR repeat</keyword>
<keyword evidence="5" id="KW-1185">Reference proteome</keyword>
<protein>
    <recommendedName>
        <fullName evidence="6">Tetratricopeptide repeat protein</fullName>
    </recommendedName>
</protein>
<evidence type="ECO:0000313" key="4">
    <source>
        <dbReference type="EMBL" id="GLB52780.1"/>
    </source>
</evidence>
<dbReference type="InterPro" id="IPR011990">
    <property type="entry name" value="TPR-like_helical_dom_sf"/>
</dbReference>
<dbReference type="Proteomes" id="UP001143545">
    <property type="component" value="Unassembled WGS sequence"/>
</dbReference>
<comment type="caution">
    <text evidence="4">The sequence shown here is derived from an EMBL/GenBank/DDBJ whole genome shotgun (WGS) entry which is preliminary data.</text>
</comment>
<proteinExistence type="predicted"/>
<keyword evidence="1" id="KW-0677">Repeat</keyword>
<evidence type="ECO:0008006" key="6">
    <source>
        <dbReference type="Google" id="ProtNLM"/>
    </source>
</evidence>
<gene>
    <name evidence="4" type="ORF">NBRC110019_18200</name>
</gene>
<reference evidence="4" key="1">
    <citation type="submission" date="2022-07" db="EMBL/GenBank/DDBJ databases">
        <title>Taxonomy of Novel Oxalotrophic and Methylotrophic Bacteria.</title>
        <authorList>
            <person name="Sahin N."/>
            <person name="Tani A."/>
        </authorList>
    </citation>
    <scope>NUCLEOTIDE SEQUENCE</scope>
    <source>
        <strain evidence="4">AM327</strain>
    </source>
</reference>
<dbReference type="InterPro" id="IPR050498">
    <property type="entry name" value="Ycf3"/>
</dbReference>
<dbReference type="Pfam" id="PF13181">
    <property type="entry name" value="TPR_8"/>
    <property type="match status" value="1"/>
</dbReference>
<evidence type="ECO:0000256" key="1">
    <source>
        <dbReference type="ARBA" id="ARBA00022737"/>
    </source>
</evidence>
<dbReference type="Pfam" id="PF13174">
    <property type="entry name" value="TPR_6"/>
    <property type="match status" value="1"/>
</dbReference>
<organism evidence="4 5">
    <name type="scientific">Neptunitalea chrysea</name>
    <dbReference type="NCBI Taxonomy" id="1647581"/>
    <lineage>
        <taxon>Bacteria</taxon>
        <taxon>Pseudomonadati</taxon>
        <taxon>Bacteroidota</taxon>
        <taxon>Flavobacteriia</taxon>
        <taxon>Flavobacteriales</taxon>
        <taxon>Flavobacteriaceae</taxon>
        <taxon>Neptunitalea</taxon>
    </lineage>
</organism>